<evidence type="ECO:0000259" key="7">
    <source>
        <dbReference type="PROSITE" id="PS50948"/>
    </source>
</evidence>
<feature type="region of interest" description="Disordered" evidence="4">
    <location>
        <begin position="433"/>
        <end position="481"/>
    </location>
</feature>
<feature type="compositionally biased region" description="Polar residues" evidence="4">
    <location>
        <begin position="472"/>
        <end position="481"/>
    </location>
</feature>
<keyword evidence="2" id="KW-1015">Disulfide bond</keyword>
<evidence type="ECO:0000256" key="1">
    <source>
        <dbReference type="ARBA" id="ARBA00022729"/>
    </source>
</evidence>
<dbReference type="Pfam" id="PF00954">
    <property type="entry name" value="S_locus_glycop"/>
    <property type="match status" value="1"/>
</dbReference>
<dbReference type="Pfam" id="PF01453">
    <property type="entry name" value="B_lectin"/>
    <property type="match status" value="1"/>
</dbReference>
<protein>
    <submittedName>
        <fullName evidence="8">Uncharacterized protein</fullName>
    </submittedName>
</protein>
<comment type="caution">
    <text evidence="8">The sequence shown here is derived from an EMBL/GenBank/DDBJ whole genome shotgun (WGS) entry which is preliminary data.</text>
</comment>
<sequence>MKGSTNFLIYLFSFIFFSNTALSVDTLGATQSLGIDQTLVSPKEVFEFGFFNPNSSSWYLGIWYKDTPDKTVVWVANRDTPLENSNGTLKIGGKGNLVLLDQTGNSIWSAPNQTIGMNPILELLDSGNLVLIEANEKNTSNYLWQSFDYPTDTLLPGMKLGWNLDTGIEYHLTSWKSQNDPSSGDFSFRMEYRGLPELFLWNKQNKEYRSGAWNGIVFTSLPILTPKYLLEDTMSVDAHKVYFTISEVNQSKYTRVVMNWTGEIQRLIWVESSQSWNKLWYGPKDECDQYHRCGPYAICNSNAFPVCSCIQGFSIRNQEEWNLRNFSSGCVRNTRLDCGKDKFQPLQHVQPPETTTVFVNRSMTLVECEDMCTKTCSCTAYANVEITNGGTGCVMWNAELSDTRQFSDGGQDLYVRLAASDVGNNQLINVHQGHSNRQAKISSSSSFLPSSDDGDSGSSGTFERNQHPEVTLLTSRDSSSQKSMDDLELPLFDFNTITAATNNFSEENKLGQGGFGNVYLVNFSNHFF</sequence>
<feature type="domain" description="Apple" evidence="7">
    <location>
        <begin position="338"/>
        <end position="418"/>
    </location>
</feature>
<evidence type="ECO:0000259" key="6">
    <source>
        <dbReference type="PROSITE" id="PS50927"/>
    </source>
</evidence>
<evidence type="ECO:0000256" key="2">
    <source>
        <dbReference type="ARBA" id="ARBA00023157"/>
    </source>
</evidence>
<feature type="compositionally biased region" description="Low complexity" evidence="4">
    <location>
        <begin position="442"/>
        <end position="460"/>
    </location>
</feature>
<dbReference type="Gene3D" id="3.30.200.20">
    <property type="entry name" value="Phosphorylase Kinase, domain 1"/>
    <property type="match status" value="1"/>
</dbReference>
<dbReference type="PANTHER" id="PTHR32444:SF89">
    <property type="entry name" value="S GLYCOPROTEIN"/>
    <property type="match status" value="1"/>
</dbReference>
<gene>
    <name evidence="8" type="ORF">VNO77_22101</name>
</gene>
<keyword evidence="3" id="KW-0325">Glycoprotein</keyword>
<dbReference type="PROSITE" id="PS50948">
    <property type="entry name" value="PAN"/>
    <property type="match status" value="1"/>
</dbReference>
<evidence type="ECO:0000313" key="8">
    <source>
        <dbReference type="EMBL" id="KAK7328007.1"/>
    </source>
</evidence>
<accession>A0AAN9QAH2</accession>
<dbReference type="CDD" id="cd00028">
    <property type="entry name" value="B_lectin"/>
    <property type="match status" value="1"/>
</dbReference>
<dbReference type="SUPFAM" id="SSF56112">
    <property type="entry name" value="Protein kinase-like (PK-like)"/>
    <property type="match status" value="1"/>
</dbReference>
<dbReference type="InterPro" id="IPR000858">
    <property type="entry name" value="S_locus_glycoprot_dom"/>
</dbReference>
<dbReference type="GO" id="GO:0048544">
    <property type="term" value="P:recognition of pollen"/>
    <property type="evidence" value="ECO:0007669"/>
    <property type="project" value="InterPro"/>
</dbReference>
<dbReference type="AlphaFoldDB" id="A0AAN9QAH2"/>
<dbReference type="CDD" id="cd01098">
    <property type="entry name" value="PAN_AP_plant"/>
    <property type="match status" value="1"/>
</dbReference>
<organism evidence="8 9">
    <name type="scientific">Canavalia gladiata</name>
    <name type="common">Sword bean</name>
    <name type="synonym">Dolichos gladiatus</name>
    <dbReference type="NCBI Taxonomy" id="3824"/>
    <lineage>
        <taxon>Eukaryota</taxon>
        <taxon>Viridiplantae</taxon>
        <taxon>Streptophyta</taxon>
        <taxon>Embryophyta</taxon>
        <taxon>Tracheophyta</taxon>
        <taxon>Spermatophyta</taxon>
        <taxon>Magnoliopsida</taxon>
        <taxon>eudicotyledons</taxon>
        <taxon>Gunneridae</taxon>
        <taxon>Pentapetalae</taxon>
        <taxon>rosids</taxon>
        <taxon>fabids</taxon>
        <taxon>Fabales</taxon>
        <taxon>Fabaceae</taxon>
        <taxon>Papilionoideae</taxon>
        <taxon>50 kb inversion clade</taxon>
        <taxon>NPAAA clade</taxon>
        <taxon>indigoferoid/millettioid clade</taxon>
        <taxon>Phaseoleae</taxon>
        <taxon>Canavalia</taxon>
    </lineage>
</organism>
<feature type="domain" description="Bulb-type lectin" evidence="6">
    <location>
        <begin position="24"/>
        <end position="144"/>
    </location>
</feature>
<dbReference type="Gene3D" id="2.90.10.10">
    <property type="entry name" value="Bulb-type lectin domain"/>
    <property type="match status" value="1"/>
</dbReference>
<dbReference type="SUPFAM" id="SSF51110">
    <property type="entry name" value="alpha-D-mannose-specific plant lectins"/>
    <property type="match status" value="1"/>
</dbReference>
<dbReference type="InterPro" id="IPR036426">
    <property type="entry name" value="Bulb-type_lectin_dom_sf"/>
</dbReference>
<dbReference type="Proteomes" id="UP001367508">
    <property type="component" value="Unassembled WGS sequence"/>
</dbReference>
<evidence type="ECO:0000256" key="3">
    <source>
        <dbReference type="ARBA" id="ARBA00023180"/>
    </source>
</evidence>
<feature type="signal peptide" evidence="5">
    <location>
        <begin position="1"/>
        <end position="23"/>
    </location>
</feature>
<dbReference type="Pfam" id="PF08276">
    <property type="entry name" value="PAN_2"/>
    <property type="match status" value="1"/>
</dbReference>
<dbReference type="PROSITE" id="PS50927">
    <property type="entry name" value="BULB_LECTIN"/>
    <property type="match status" value="1"/>
</dbReference>
<dbReference type="SMART" id="SM00473">
    <property type="entry name" value="PAN_AP"/>
    <property type="match status" value="1"/>
</dbReference>
<dbReference type="SMART" id="SM00108">
    <property type="entry name" value="B_lectin"/>
    <property type="match status" value="1"/>
</dbReference>
<name>A0AAN9QAH2_CANGL</name>
<evidence type="ECO:0000256" key="5">
    <source>
        <dbReference type="SAM" id="SignalP"/>
    </source>
</evidence>
<dbReference type="FunFam" id="2.90.10.10:FF:000029">
    <property type="entry name" value="G-type lectin S-receptor-like serine/threonine-protein kinase"/>
    <property type="match status" value="1"/>
</dbReference>
<proteinExistence type="predicted"/>
<dbReference type="InterPro" id="IPR003609">
    <property type="entry name" value="Pan_app"/>
</dbReference>
<dbReference type="InterPro" id="IPR001480">
    <property type="entry name" value="Bulb-type_lectin_dom"/>
</dbReference>
<dbReference type="PANTHER" id="PTHR32444">
    <property type="entry name" value="BULB-TYPE LECTIN DOMAIN-CONTAINING PROTEIN"/>
    <property type="match status" value="1"/>
</dbReference>
<evidence type="ECO:0000313" key="9">
    <source>
        <dbReference type="Proteomes" id="UP001367508"/>
    </source>
</evidence>
<dbReference type="EMBL" id="JAYMYQ010000005">
    <property type="protein sequence ID" value="KAK7328007.1"/>
    <property type="molecule type" value="Genomic_DNA"/>
</dbReference>
<keyword evidence="9" id="KW-1185">Reference proteome</keyword>
<feature type="chain" id="PRO_5042903753" evidence="5">
    <location>
        <begin position="24"/>
        <end position="528"/>
    </location>
</feature>
<evidence type="ECO:0000256" key="4">
    <source>
        <dbReference type="SAM" id="MobiDB-lite"/>
    </source>
</evidence>
<dbReference type="InterPro" id="IPR011009">
    <property type="entry name" value="Kinase-like_dom_sf"/>
</dbReference>
<keyword evidence="1 5" id="KW-0732">Signal</keyword>
<reference evidence="8 9" key="1">
    <citation type="submission" date="2024-01" db="EMBL/GenBank/DDBJ databases">
        <title>The genomes of 5 underutilized Papilionoideae crops provide insights into root nodulation and disease resistanc.</title>
        <authorList>
            <person name="Jiang F."/>
        </authorList>
    </citation>
    <scope>NUCLEOTIDE SEQUENCE [LARGE SCALE GENOMIC DNA]</scope>
    <source>
        <strain evidence="8">LVBAO_FW01</strain>
        <tissue evidence="8">Leaves</tissue>
    </source>
</reference>